<accession>A0ACC0FSE4</accession>
<keyword evidence="2" id="KW-1185">Reference proteome</keyword>
<dbReference type="Proteomes" id="UP001060215">
    <property type="component" value="Chromosome 13"/>
</dbReference>
<comment type="caution">
    <text evidence="1">The sequence shown here is derived from an EMBL/GenBank/DDBJ whole genome shotgun (WGS) entry which is preliminary data.</text>
</comment>
<reference evidence="1 2" key="1">
    <citation type="journal article" date="2022" name="Plant J.">
        <title>Chromosome-level genome of Camellia lanceoleosa provides a valuable resource for understanding genome evolution and self-incompatibility.</title>
        <authorList>
            <person name="Gong W."/>
            <person name="Xiao S."/>
            <person name="Wang L."/>
            <person name="Liao Z."/>
            <person name="Chang Y."/>
            <person name="Mo W."/>
            <person name="Hu G."/>
            <person name="Li W."/>
            <person name="Zhao G."/>
            <person name="Zhu H."/>
            <person name="Hu X."/>
            <person name="Ji K."/>
            <person name="Xiang X."/>
            <person name="Song Q."/>
            <person name="Yuan D."/>
            <person name="Jin S."/>
            <person name="Zhang L."/>
        </authorList>
    </citation>
    <scope>NUCLEOTIDE SEQUENCE [LARGE SCALE GENOMIC DNA]</scope>
    <source>
        <strain evidence="1">SQ_2022a</strain>
    </source>
</reference>
<evidence type="ECO:0000313" key="1">
    <source>
        <dbReference type="EMBL" id="KAI7991707.1"/>
    </source>
</evidence>
<dbReference type="EMBL" id="CM045770">
    <property type="protein sequence ID" value="KAI7991707.1"/>
    <property type="molecule type" value="Genomic_DNA"/>
</dbReference>
<protein>
    <submittedName>
        <fullName evidence="1">Haloacid dehalogenase-like hydrolase domain-containing protein</fullName>
    </submittedName>
</protein>
<name>A0ACC0FSE4_9ERIC</name>
<evidence type="ECO:0000313" key="2">
    <source>
        <dbReference type="Proteomes" id="UP001060215"/>
    </source>
</evidence>
<organism evidence="1 2">
    <name type="scientific">Camellia lanceoleosa</name>
    <dbReference type="NCBI Taxonomy" id="1840588"/>
    <lineage>
        <taxon>Eukaryota</taxon>
        <taxon>Viridiplantae</taxon>
        <taxon>Streptophyta</taxon>
        <taxon>Embryophyta</taxon>
        <taxon>Tracheophyta</taxon>
        <taxon>Spermatophyta</taxon>
        <taxon>Magnoliopsida</taxon>
        <taxon>eudicotyledons</taxon>
        <taxon>Gunneridae</taxon>
        <taxon>Pentapetalae</taxon>
        <taxon>asterids</taxon>
        <taxon>Ericales</taxon>
        <taxon>Theaceae</taxon>
        <taxon>Camellia</taxon>
    </lineage>
</organism>
<sequence>MLSSLLSQADKASPSPSPFYSNSKLLCNSKHTDQERKMAVRVEGRGAAVRERETEREKDAEERERGAINSSGLGLVCVGGPFKQTCISAWSFISCCLCVSVLVEPICLELFSGLLANRKDAVGVVNLGVPCFLLCLARLGWNLIHGMVLLCPVLCCHGLFQILFFAFFFAVQPNEVMMVGDNLKDDVACGKRAGAFTCLLDETGRYDSPEYTDVEFKPDYKVSYLAHVHSLLEANFDLTP</sequence>
<gene>
    <name evidence="1" type="ORF">LOK49_LG12G00955</name>
</gene>
<proteinExistence type="predicted"/>